<proteinExistence type="predicted"/>
<comment type="caution">
    <text evidence="1">The sequence shown here is derived from an EMBL/GenBank/DDBJ whole genome shotgun (WGS) entry which is preliminary data.</text>
</comment>
<organism evidence="1 2">
    <name type="scientific">Idiomarina baltica</name>
    <dbReference type="NCBI Taxonomy" id="190892"/>
    <lineage>
        <taxon>Bacteria</taxon>
        <taxon>Pseudomonadati</taxon>
        <taxon>Pseudomonadota</taxon>
        <taxon>Gammaproteobacteria</taxon>
        <taxon>Alteromonadales</taxon>
        <taxon>Idiomarinaceae</taxon>
        <taxon>Idiomarina</taxon>
    </lineage>
</organism>
<protein>
    <submittedName>
        <fullName evidence="1">Uncharacterized protein</fullName>
    </submittedName>
</protein>
<dbReference type="RefSeq" id="WP_286682689.1">
    <property type="nucleotide sequence ID" value="NZ_DAIRLQ010000026.1"/>
</dbReference>
<reference evidence="1 2" key="1">
    <citation type="journal article" date="2018" name="Nat. Biotechnol.">
        <title>A standardized bacterial taxonomy based on genome phylogeny substantially revises the tree of life.</title>
        <authorList>
            <person name="Parks D.H."/>
            <person name="Chuvochina M."/>
            <person name="Waite D.W."/>
            <person name="Rinke C."/>
            <person name="Skarshewski A."/>
            <person name="Chaumeil P.A."/>
            <person name="Hugenholtz P."/>
        </authorList>
    </citation>
    <scope>NUCLEOTIDE SEQUENCE [LARGE SCALE GENOMIC DNA]</scope>
    <source>
        <strain evidence="1">UBA9360</strain>
    </source>
</reference>
<gene>
    <name evidence="1" type="ORF">DCR58_02155</name>
</gene>
<evidence type="ECO:0000313" key="1">
    <source>
        <dbReference type="EMBL" id="HAR55570.1"/>
    </source>
</evidence>
<dbReference type="AlphaFoldDB" id="A0A348WM08"/>
<sequence>MIKTLKSNISRSIIGLIASCALLPQVAAHKYFFGLTDVSWNAHTGNIEVVHQYTLHDVELAIGRFFNTPFRIDQPDAERKVKEWLNARFSMTTSDGEPIALDWVGLEADFQNLWLYQEKSHSKTEFCNWEITNRVMLSTYPAQVNTVNVKGDDITRGITLNEQRDTKKINCGK</sequence>
<dbReference type="EMBL" id="DMUP01000043">
    <property type="protein sequence ID" value="HAR55570.1"/>
    <property type="molecule type" value="Genomic_DNA"/>
</dbReference>
<accession>A0A348WM08</accession>
<dbReference type="Proteomes" id="UP000262878">
    <property type="component" value="Unassembled WGS sequence"/>
</dbReference>
<dbReference type="Pfam" id="PF20420">
    <property type="entry name" value="DUF6702"/>
    <property type="match status" value="1"/>
</dbReference>
<dbReference type="InterPro" id="IPR046525">
    <property type="entry name" value="DUF6702"/>
</dbReference>
<evidence type="ECO:0000313" key="2">
    <source>
        <dbReference type="Proteomes" id="UP000262878"/>
    </source>
</evidence>
<name>A0A348WM08_9GAMM</name>
<dbReference type="STRING" id="314276.OS145_05750"/>